<dbReference type="OrthoDB" id="6162046at2759"/>
<feature type="compositionally biased region" description="Basic and acidic residues" evidence="1">
    <location>
        <begin position="1284"/>
        <end position="1327"/>
    </location>
</feature>
<feature type="compositionally biased region" description="Basic and acidic residues" evidence="1">
    <location>
        <begin position="913"/>
        <end position="929"/>
    </location>
</feature>
<comment type="caution">
    <text evidence="2">The sequence shown here is derived from an EMBL/GenBank/DDBJ whole genome shotgun (WGS) entry which is preliminary data.</text>
</comment>
<accession>A0A210Q2K6</accession>
<dbReference type="Proteomes" id="UP000242188">
    <property type="component" value="Unassembled WGS sequence"/>
</dbReference>
<feature type="region of interest" description="Disordered" evidence="1">
    <location>
        <begin position="840"/>
        <end position="1327"/>
    </location>
</feature>
<sequence length="1498" mass="169663">MAGSGGALNLSLLSRGVGEVSKNGHEKVEVLFEPQDYYNFRTYLPPIEPPTPTYAYDSSPTFSRRSHKPNIPIPKTFTTRKGALLLFSEDLAHKNPVPVVRRHNYHSLDETKFSSITPGDEDGDLKTVDDLAKSILLYGNQDSPDLDGGFMNMKFIRGRKKKDYFDRQIRPGFSAKRYLSSWTKSWDDSVLEKVISKGYLTEKSLFYYNPLMPHLQRRLNDDMSHYPVPYKLMRSMLMSPGSLSGYTFYRVRPESAETILTQEDAGVAISRGASIKVISTKDGIQREVTYASLDRHAKEEVLTDLLVKSAVHYAMKKQQEYMDGTHYSKVNKIIEVPESPVPKFDMQDAVESLLDGQKKKNLLDTDFVDDKSSEHSGSFKGKTRRSRGSKGKRSLGSSRDDKEYIGNVPVVAMRAGDSSPTTLPHISGTLPLPPIGEASREQTNIPPVVLPPIGNEADMADGVWGMGDNDILRQKAMDLERRRKEEKLRRRRGEGPSVSGGSYLQSSSESLGAGSGHSVPAARPVRNHWKGSNQSLRSIGSKKGSGDEGSLKGSVIFGPDGQVINVGGAIQPSPRLEATGMIDQVTDANRFFGKGVKKPAPISKDLVSDESDDEPDEWKHSKALRRREVMRREGSVKSQISEEDIVNALTEHAQQVAASVLSSKPETGNNLEADVRQAAEMWMEKHPPRQISRSHSIQDNHDTTVIDEIIEMRKQKRKSAGPTAGEYRELIRESLTTAMKAQGLNENIPDDTEITQAVIEALTNGSLTPDDLELVHDSDSGKSIIRSRSQMANAMGGVKEGHIYVTGSKNGKKAPGSIPVDRTSNVDVGEFDVIKYGTAASQSGSEKAPSEKAMSEKAMSEKAPSEKAPSEKIGKSQPPSIMGESIVEEPPEVVESDKKSSVSFQSEVEPQVDEFKKAVEVIEEQRTELELEPQPPVQEEPTLPDEQKSDISKKTDEKSTRSAKSRVSDKKSKVSDSTSQKGKSELEKREEFVVGKVKQTNELEQLYGPVDPPAKEPTQPPEPGKPNFKGELEKLFGKLPANKEKEKGKPKEKKTKASPPLKKPKEKPKKGKGKGKAKKEEEKEPEPPPKEPTPPPPPKEPTPPPPEVKSDAESERRKSIFKSIDFNMKKAKSKESILDSYKSEEESDFEFNIVRDSPSPEPIPRSLPSLPSYDDNTETENEDDEEDDEAARLRQISNREARAAKRAAQAEKRRQEVDRRRRERDEQSKREKEEWERQELLKQELEEARKRNEENRRRRREAEAEENEQELLEEQNRQKALQAEQEREKRRREEYQRKLEEMKKKQILEEQKRHEESMKKMKEEEERRLAEEEMMAKMAQEERVAYEEKKRREEEERKRKEEEERIKREEEAKKAMEEARKLAEEMARRQAELEARLKFNHTIQVESSGMTHSQSMTRAFVFSYYELLSWLGLDIPEFELLKLNQSLLEKCYYEKYCGRMKTFKCKFQIMVRILPMTGVREREMQRPDQGSNPGPSEL</sequence>
<feature type="compositionally biased region" description="Basic and acidic residues" evidence="1">
    <location>
        <begin position="945"/>
        <end position="974"/>
    </location>
</feature>
<evidence type="ECO:0000313" key="3">
    <source>
        <dbReference type="Proteomes" id="UP000242188"/>
    </source>
</evidence>
<feature type="region of interest" description="Disordered" evidence="1">
    <location>
        <begin position="1341"/>
        <end position="1369"/>
    </location>
</feature>
<feature type="compositionally biased region" description="Pro residues" evidence="1">
    <location>
        <begin position="1090"/>
        <end position="1107"/>
    </location>
</feature>
<feature type="compositionally biased region" description="Acidic residues" evidence="1">
    <location>
        <begin position="1263"/>
        <end position="1273"/>
    </location>
</feature>
<feature type="region of interest" description="Disordered" evidence="1">
    <location>
        <begin position="415"/>
        <end position="440"/>
    </location>
</feature>
<feature type="compositionally biased region" description="Basic and acidic residues" evidence="1">
    <location>
        <begin position="1197"/>
        <end position="1262"/>
    </location>
</feature>
<feature type="compositionally biased region" description="Low complexity" evidence="1">
    <location>
        <begin position="495"/>
        <end position="512"/>
    </location>
</feature>
<protein>
    <submittedName>
        <fullName evidence="2">Afadin</fullName>
    </submittedName>
</protein>
<feature type="compositionally biased region" description="Acidic residues" evidence="1">
    <location>
        <begin position="1175"/>
        <end position="1189"/>
    </location>
</feature>
<feature type="compositionally biased region" description="Basic residues" evidence="1">
    <location>
        <begin position="1050"/>
        <end position="1077"/>
    </location>
</feature>
<organism evidence="2 3">
    <name type="scientific">Mizuhopecten yessoensis</name>
    <name type="common">Japanese scallop</name>
    <name type="synonym">Patinopecten yessoensis</name>
    <dbReference type="NCBI Taxonomy" id="6573"/>
    <lineage>
        <taxon>Eukaryota</taxon>
        <taxon>Metazoa</taxon>
        <taxon>Spiralia</taxon>
        <taxon>Lophotrochozoa</taxon>
        <taxon>Mollusca</taxon>
        <taxon>Bivalvia</taxon>
        <taxon>Autobranchia</taxon>
        <taxon>Pteriomorphia</taxon>
        <taxon>Pectinida</taxon>
        <taxon>Pectinoidea</taxon>
        <taxon>Pectinidae</taxon>
        <taxon>Mizuhopecten</taxon>
    </lineage>
</organism>
<feature type="compositionally biased region" description="Basic and acidic residues" evidence="1">
    <location>
        <begin position="1078"/>
        <end position="1089"/>
    </location>
</feature>
<dbReference type="InterPro" id="IPR031440">
    <property type="entry name" value="DUF4670"/>
</dbReference>
<dbReference type="STRING" id="6573.A0A210Q2K6"/>
<gene>
    <name evidence="2" type="ORF">KP79_PYT24288</name>
</gene>
<dbReference type="PANTHER" id="PTHR21937">
    <property type="entry name" value="CCDC66 DOMAIN-CONTAINING PROTEIN"/>
    <property type="match status" value="1"/>
</dbReference>
<feature type="region of interest" description="Disordered" evidence="1">
    <location>
        <begin position="368"/>
        <end position="402"/>
    </location>
</feature>
<feature type="compositionally biased region" description="Basic and acidic residues" evidence="1">
    <location>
        <begin position="1028"/>
        <end position="1049"/>
    </location>
</feature>
<dbReference type="EMBL" id="NEDP02005195">
    <property type="protein sequence ID" value="OWF42952.1"/>
    <property type="molecule type" value="Genomic_DNA"/>
</dbReference>
<feature type="compositionally biased region" description="Basic and acidic residues" evidence="1">
    <location>
        <begin position="848"/>
        <end position="874"/>
    </location>
</feature>
<feature type="compositionally biased region" description="Basic residues" evidence="1">
    <location>
        <begin position="381"/>
        <end position="393"/>
    </location>
</feature>
<evidence type="ECO:0000256" key="1">
    <source>
        <dbReference type="SAM" id="MobiDB-lite"/>
    </source>
</evidence>
<keyword evidence="3" id="KW-1185">Reference proteome</keyword>
<proteinExistence type="predicted"/>
<name>A0A210Q2K6_MIZYE</name>
<feature type="compositionally biased region" description="Basic and acidic residues" evidence="1">
    <location>
        <begin position="1133"/>
        <end position="1144"/>
    </location>
</feature>
<dbReference type="PANTHER" id="PTHR21937:SF5">
    <property type="entry name" value="GENE 973-RELATED"/>
    <property type="match status" value="1"/>
</dbReference>
<feature type="compositionally biased region" description="Basic and acidic residues" evidence="1">
    <location>
        <begin position="1108"/>
        <end position="1118"/>
    </location>
</feature>
<feature type="region of interest" description="Disordered" evidence="1">
    <location>
        <begin position="596"/>
        <end position="619"/>
    </location>
</feature>
<feature type="compositionally biased region" description="Basic and acidic residues" evidence="1">
    <location>
        <begin position="982"/>
        <end position="993"/>
    </location>
</feature>
<feature type="region of interest" description="Disordered" evidence="1">
    <location>
        <begin position="483"/>
        <end position="554"/>
    </location>
</feature>
<reference evidence="2 3" key="1">
    <citation type="journal article" date="2017" name="Nat. Ecol. Evol.">
        <title>Scallop genome provides insights into evolution of bilaterian karyotype and development.</title>
        <authorList>
            <person name="Wang S."/>
            <person name="Zhang J."/>
            <person name="Jiao W."/>
            <person name="Li J."/>
            <person name="Xun X."/>
            <person name="Sun Y."/>
            <person name="Guo X."/>
            <person name="Huan P."/>
            <person name="Dong B."/>
            <person name="Zhang L."/>
            <person name="Hu X."/>
            <person name="Sun X."/>
            <person name="Wang J."/>
            <person name="Zhao C."/>
            <person name="Wang Y."/>
            <person name="Wang D."/>
            <person name="Huang X."/>
            <person name="Wang R."/>
            <person name="Lv J."/>
            <person name="Li Y."/>
            <person name="Zhang Z."/>
            <person name="Liu B."/>
            <person name="Lu W."/>
            <person name="Hui Y."/>
            <person name="Liang J."/>
            <person name="Zhou Z."/>
            <person name="Hou R."/>
            <person name="Li X."/>
            <person name="Liu Y."/>
            <person name="Li H."/>
            <person name="Ning X."/>
            <person name="Lin Y."/>
            <person name="Zhao L."/>
            <person name="Xing Q."/>
            <person name="Dou J."/>
            <person name="Li Y."/>
            <person name="Mao J."/>
            <person name="Guo H."/>
            <person name="Dou H."/>
            <person name="Li T."/>
            <person name="Mu C."/>
            <person name="Jiang W."/>
            <person name="Fu Q."/>
            <person name="Fu X."/>
            <person name="Miao Y."/>
            <person name="Liu J."/>
            <person name="Yu Q."/>
            <person name="Li R."/>
            <person name="Liao H."/>
            <person name="Li X."/>
            <person name="Kong Y."/>
            <person name="Jiang Z."/>
            <person name="Chourrout D."/>
            <person name="Li R."/>
            <person name="Bao Z."/>
        </authorList>
    </citation>
    <scope>NUCLEOTIDE SEQUENCE [LARGE SCALE GENOMIC DNA]</scope>
    <source>
        <strain evidence="2 3">PY_sf001</strain>
    </source>
</reference>
<dbReference type="Pfam" id="PF15709">
    <property type="entry name" value="DUF4670"/>
    <property type="match status" value="1"/>
</dbReference>
<evidence type="ECO:0000313" key="2">
    <source>
        <dbReference type="EMBL" id="OWF42952.1"/>
    </source>
</evidence>